<feature type="domain" description="Methyltransferase type 11" evidence="1">
    <location>
        <begin position="37"/>
        <end position="131"/>
    </location>
</feature>
<dbReference type="InterPro" id="IPR029063">
    <property type="entry name" value="SAM-dependent_MTases_sf"/>
</dbReference>
<dbReference type="GO" id="GO:0032259">
    <property type="term" value="P:methylation"/>
    <property type="evidence" value="ECO:0007669"/>
    <property type="project" value="UniProtKB-KW"/>
</dbReference>
<dbReference type="Gene3D" id="3.40.50.150">
    <property type="entry name" value="Vaccinia Virus protein VP39"/>
    <property type="match status" value="1"/>
</dbReference>
<keyword evidence="2" id="KW-0489">Methyltransferase</keyword>
<dbReference type="PANTHER" id="PTHR45036:SF1">
    <property type="entry name" value="METHYLTRANSFERASE LIKE 7A"/>
    <property type="match status" value="1"/>
</dbReference>
<organism evidence="2 3">
    <name type="scientific">Paludifilum halophilum</name>
    <dbReference type="NCBI Taxonomy" id="1642702"/>
    <lineage>
        <taxon>Bacteria</taxon>
        <taxon>Bacillati</taxon>
        <taxon>Bacillota</taxon>
        <taxon>Bacilli</taxon>
        <taxon>Bacillales</taxon>
        <taxon>Thermoactinomycetaceae</taxon>
        <taxon>Paludifilum</taxon>
    </lineage>
</organism>
<sequence>MGKIFASTYDLWMGPLERKGLGPIRKHLIRKARGRVLEIGSGTGFNFPYYRGTGKVTAIDPEPAMTKQAKARAEKAHVPIEVITVGGEKLPFPDHSFDTVVGTLVLCTIPDPYKALKEVRRVCRPGGQVLFLEHVRVRQPLLGRIQDGLTPIWKRLCDGCHLNRNPLEPIERAGLKVVRVNRYFREIFLTIEAIHP</sequence>
<dbReference type="PANTHER" id="PTHR45036">
    <property type="entry name" value="METHYLTRANSFERASE LIKE 7B"/>
    <property type="match status" value="1"/>
</dbReference>
<keyword evidence="3" id="KW-1185">Reference proteome</keyword>
<protein>
    <submittedName>
        <fullName evidence="2">SAM-dependent methyltransferase</fullName>
    </submittedName>
</protein>
<evidence type="ECO:0000259" key="1">
    <source>
        <dbReference type="Pfam" id="PF08241"/>
    </source>
</evidence>
<gene>
    <name evidence="2" type="ORF">CHM34_14055</name>
</gene>
<keyword evidence="2" id="KW-0808">Transferase</keyword>
<dbReference type="InterPro" id="IPR052356">
    <property type="entry name" value="Thiol_S-MT"/>
</dbReference>
<dbReference type="OrthoDB" id="9772751at2"/>
<evidence type="ECO:0000313" key="3">
    <source>
        <dbReference type="Proteomes" id="UP000215459"/>
    </source>
</evidence>
<dbReference type="GO" id="GO:0008757">
    <property type="term" value="F:S-adenosylmethionine-dependent methyltransferase activity"/>
    <property type="evidence" value="ECO:0007669"/>
    <property type="project" value="InterPro"/>
</dbReference>
<reference evidence="2 3" key="1">
    <citation type="submission" date="2017-07" db="EMBL/GenBank/DDBJ databases">
        <title>The genome sequence of Paludifilum halophilum highlights mechanisms for microbial adaptation to high salt environemnts.</title>
        <authorList>
            <person name="Belbahri L."/>
        </authorList>
    </citation>
    <scope>NUCLEOTIDE SEQUENCE [LARGE SCALE GENOMIC DNA]</scope>
    <source>
        <strain evidence="2 3">DSM 102817</strain>
    </source>
</reference>
<comment type="caution">
    <text evidence="2">The sequence shown here is derived from an EMBL/GenBank/DDBJ whole genome shotgun (WGS) entry which is preliminary data.</text>
</comment>
<dbReference type="Pfam" id="PF08241">
    <property type="entry name" value="Methyltransf_11"/>
    <property type="match status" value="1"/>
</dbReference>
<evidence type="ECO:0000313" key="2">
    <source>
        <dbReference type="EMBL" id="OYD06701.1"/>
    </source>
</evidence>
<name>A0A235B382_9BACL</name>
<dbReference type="InterPro" id="IPR013216">
    <property type="entry name" value="Methyltransf_11"/>
</dbReference>
<dbReference type="CDD" id="cd02440">
    <property type="entry name" value="AdoMet_MTases"/>
    <property type="match status" value="1"/>
</dbReference>
<dbReference type="RefSeq" id="WP_094265265.1">
    <property type="nucleotide sequence ID" value="NZ_NOWF01000009.1"/>
</dbReference>
<dbReference type="EMBL" id="NOWF01000009">
    <property type="protein sequence ID" value="OYD06701.1"/>
    <property type="molecule type" value="Genomic_DNA"/>
</dbReference>
<proteinExistence type="predicted"/>
<dbReference type="SUPFAM" id="SSF53335">
    <property type="entry name" value="S-adenosyl-L-methionine-dependent methyltransferases"/>
    <property type="match status" value="1"/>
</dbReference>
<accession>A0A235B382</accession>
<dbReference type="AlphaFoldDB" id="A0A235B382"/>
<dbReference type="Proteomes" id="UP000215459">
    <property type="component" value="Unassembled WGS sequence"/>
</dbReference>